<evidence type="ECO:0000256" key="2">
    <source>
        <dbReference type="ARBA" id="ARBA00010382"/>
    </source>
</evidence>
<proteinExistence type="inferred from homology"/>
<dbReference type="InterPro" id="IPR047086">
    <property type="entry name" value="SF1-HH_sf"/>
</dbReference>
<dbReference type="Pfam" id="PF22675">
    <property type="entry name" value="KH-I_KHDC4-BBP"/>
    <property type="match status" value="1"/>
</dbReference>
<dbReference type="InterPro" id="IPR036875">
    <property type="entry name" value="Znf_CCHC_sf"/>
</dbReference>
<comment type="subcellular location">
    <subcellularLocation>
        <location evidence="1 14">Nucleus</location>
    </subcellularLocation>
</comment>
<feature type="compositionally biased region" description="Gly residues" evidence="15">
    <location>
        <begin position="529"/>
        <end position="554"/>
    </location>
</feature>
<dbReference type="SUPFAM" id="SSF57756">
    <property type="entry name" value="Retrovirus zinc finger-like domains"/>
    <property type="match status" value="1"/>
</dbReference>
<evidence type="ECO:0000313" key="18">
    <source>
        <dbReference type="Proteomes" id="UP000245884"/>
    </source>
</evidence>
<keyword evidence="9 14" id="KW-0508">mRNA splicing</keyword>
<feature type="compositionally biased region" description="Gly residues" evidence="15">
    <location>
        <begin position="487"/>
        <end position="517"/>
    </location>
</feature>
<feature type="compositionally biased region" description="Low complexity" evidence="15">
    <location>
        <begin position="518"/>
        <end position="528"/>
    </location>
</feature>
<keyword evidence="5 14" id="KW-0479">Metal-binding</keyword>
<dbReference type="OrthoDB" id="6777263at2759"/>
<keyword evidence="10 14" id="KW-0539">Nucleus</keyword>
<dbReference type="PANTHER" id="PTHR11208:SF45">
    <property type="entry name" value="SPLICING FACTOR 1"/>
    <property type="match status" value="1"/>
</dbReference>
<feature type="compositionally biased region" description="Gly residues" evidence="15">
    <location>
        <begin position="420"/>
        <end position="442"/>
    </location>
</feature>
<dbReference type="Proteomes" id="UP000245884">
    <property type="component" value="Unassembled WGS sequence"/>
</dbReference>
<dbReference type="GO" id="GO:0008270">
    <property type="term" value="F:zinc ion binding"/>
    <property type="evidence" value="ECO:0007669"/>
    <property type="project" value="UniProtKB-UniRule"/>
</dbReference>
<reference evidence="17 18" key="1">
    <citation type="journal article" date="2018" name="Mol. Biol. Evol.">
        <title>Broad Genomic Sampling Reveals a Smut Pathogenic Ancestry of the Fungal Clade Ustilaginomycotina.</title>
        <authorList>
            <person name="Kijpornyongpan T."/>
            <person name="Mondo S.J."/>
            <person name="Barry K."/>
            <person name="Sandor L."/>
            <person name="Lee J."/>
            <person name="Lipzen A."/>
            <person name="Pangilinan J."/>
            <person name="LaButti K."/>
            <person name="Hainaut M."/>
            <person name="Henrissat B."/>
            <person name="Grigoriev I.V."/>
            <person name="Spatafora J.W."/>
            <person name="Aime M.C."/>
        </authorList>
    </citation>
    <scope>NUCLEOTIDE SEQUENCE [LARGE SCALE GENOMIC DNA]</scope>
    <source>
        <strain evidence="17 18">MCA 5214</strain>
    </source>
</reference>
<gene>
    <name evidence="17" type="ORF">BDZ90DRAFT_257381</name>
</gene>
<dbReference type="InterPro" id="IPR055256">
    <property type="entry name" value="KH_1_KHDC4/BBP-like"/>
</dbReference>
<dbReference type="SUPFAM" id="SSF54791">
    <property type="entry name" value="Eukaryotic type KH-domain (KH-domain type I)"/>
    <property type="match status" value="1"/>
</dbReference>
<feature type="compositionally biased region" description="Polar residues" evidence="15">
    <location>
        <begin position="1"/>
        <end position="11"/>
    </location>
</feature>
<dbReference type="Gene3D" id="6.10.140.1790">
    <property type="match status" value="1"/>
</dbReference>
<feature type="domain" description="CCHC-type" evidence="16">
    <location>
        <begin position="357"/>
        <end position="372"/>
    </location>
</feature>
<dbReference type="EMBL" id="KZ819662">
    <property type="protein sequence ID" value="PWN30296.1"/>
    <property type="molecule type" value="Genomic_DNA"/>
</dbReference>
<organism evidence="17 18">
    <name type="scientific">Jaminaea rosea</name>
    <dbReference type="NCBI Taxonomy" id="1569628"/>
    <lineage>
        <taxon>Eukaryota</taxon>
        <taxon>Fungi</taxon>
        <taxon>Dikarya</taxon>
        <taxon>Basidiomycota</taxon>
        <taxon>Ustilaginomycotina</taxon>
        <taxon>Exobasidiomycetes</taxon>
        <taxon>Microstromatales</taxon>
        <taxon>Microstromatales incertae sedis</taxon>
        <taxon>Jaminaea</taxon>
    </lineage>
</organism>
<keyword evidence="6 12" id="KW-0863">Zinc-finger</keyword>
<dbReference type="PROSITE" id="PS50158">
    <property type="entry name" value="ZF_CCHC"/>
    <property type="match status" value="2"/>
</dbReference>
<dbReference type="InterPro" id="IPR032570">
    <property type="entry name" value="SF1-HH"/>
</dbReference>
<dbReference type="SMART" id="SM00322">
    <property type="entry name" value="KH"/>
    <property type="match status" value="1"/>
</dbReference>
<evidence type="ECO:0000256" key="10">
    <source>
        <dbReference type="ARBA" id="ARBA00023242"/>
    </source>
</evidence>
<dbReference type="GO" id="GO:0048024">
    <property type="term" value="P:regulation of mRNA splicing, via spliceosome"/>
    <property type="evidence" value="ECO:0007669"/>
    <property type="project" value="TreeGrafter"/>
</dbReference>
<keyword evidence="8 13" id="KW-0694">RNA-binding</keyword>
<evidence type="ECO:0000256" key="5">
    <source>
        <dbReference type="ARBA" id="ARBA00022723"/>
    </source>
</evidence>
<feature type="compositionally biased region" description="Gly residues" evidence="15">
    <location>
        <begin position="23"/>
        <end position="33"/>
    </location>
</feature>
<dbReference type="Gene3D" id="4.10.60.10">
    <property type="entry name" value="Zinc finger, CCHC-type"/>
    <property type="match status" value="1"/>
</dbReference>
<evidence type="ECO:0000313" key="17">
    <source>
        <dbReference type="EMBL" id="PWN30296.1"/>
    </source>
</evidence>
<dbReference type="CDD" id="cd02395">
    <property type="entry name" value="KH-I_BBP"/>
    <property type="match status" value="1"/>
</dbReference>
<dbReference type="SMART" id="SM00343">
    <property type="entry name" value="ZnF_C2HC"/>
    <property type="match status" value="2"/>
</dbReference>
<dbReference type="STRING" id="1569628.A0A316UYA9"/>
<sequence length="641" mass="66371">MSWRNNSQRTGENAAPLQNARRWGGGGGAGGASDGYAPPPMATSASYGQDAAAMAAAARAAEIAAKLAGGGGVYGGEKRDRAGSDGSPAGGDDAPRKRRSRWGDAAPTTGVTTAITGAVNVADLDRYALSVRLDEISRKLQTGDVVPPDRERSPSPPPIYDGQGRRTNTREVRYRKKLEDERVQIVDKQLKLDPNYRPPAEYHASKRNRQPQEKVYLPLKEFPEINFFGLLVGPRGNTLKGMERQSGAKIAIRGKGSVKEGKGRGGDEDEEDMHCVITADDDAKVKHCIQLINKVIETAASTPESQNDHKRSQLRELATLNGTLRDDENQVCQNCGAKGHRRFECNEQRNYTAHITCHRCGGQGHLARDCTQPRQGFGPPGMGPGGFGGGGMPGGPQQPGGPNGGGGFDSEYASLMAELGEGGAGRGGSGTPMGAMAGGPGGPSAQQPGGPSNGTQQQQQQQPQLGPDGKKIPPWRQPDIWSTPGFSGPGGGGGFGGPRRGGYGGGFGGHHGGGFGGPAAATGANAYGPTGGQGWAGAGGAGGYGAHAAGGYGQAAGADGHQQQQQGQQQDYSAEWAAYYAQQAQQQQQGTGADPAAQQGGTAQGAAAGGEQKDYSKEWEEYYRQQALLQQQQQGGGGGGY</sequence>
<evidence type="ECO:0000256" key="13">
    <source>
        <dbReference type="PROSITE-ProRule" id="PRU00117"/>
    </source>
</evidence>
<evidence type="ECO:0000256" key="7">
    <source>
        <dbReference type="ARBA" id="ARBA00022833"/>
    </source>
</evidence>
<evidence type="ECO:0000256" key="12">
    <source>
        <dbReference type="PROSITE-ProRule" id="PRU00047"/>
    </source>
</evidence>
<dbReference type="Pfam" id="PF00098">
    <property type="entry name" value="zf-CCHC"/>
    <property type="match status" value="1"/>
</dbReference>
<evidence type="ECO:0000256" key="1">
    <source>
        <dbReference type="ARBA" id="ARBA00004123"/>
    </source>
</evidence>
<evidence type="ECO:0000256" key="9">
    <source>
        <dbReference type="ARBA" id="ARBA00023187"/>
    </source>
</evidence>
<keyword evidence="14" id="KW-0747">Spliceosome</keyword>
<dbReference type="GO" id="GO:0005829">
    <property type="term" value="C:cytosol"/>
    <property type="evidence" value="ECO:0007669"/>
    <property type="project" value="UniProtKB-ARBA"/>
</dbReference>
<accession>A0A316UYA9</accession>
<feature type="region of interest" description="Disordered" evidence="15">
    <location>
        <begin position="140"/>
        <end position="168"/>
    </location>
</feature>
<dbReference type="PROSITE" id="PS50084">
    <property type="entry name" value="KH_TYPE_1"/>
    <property type="match status" value="1"/>
</dbReference>
<feature type="region of interest" description="Disordered" evidence="15">
    <location>
        <begin position="69"/>
        <end position="108"/>
    </location>
</feature>
<evidence type="ECO:0000259" key="16">
    <source>
        <dbReference type="PROSITE" id="PS50158"/>
    </source>
</evidence>
<feature type="compositionally biased region" description="Low complexity" evidence="15">
    <location>
        <begin position="443"/>
        <end position="467"/>
    </location>
</feature>
<evidence type="ECO:0000256" key="15">
    <source>
        <dbReference type="SAM" id="MobiDB-lite"/>
    </source>
</evidence>
<feature type="compositionally biased region" description="Low complexity" evidence="15">
    <location>
        <begin position="555"/>
        <end position="610"/>
    </location>
</feature>
<feature type="domain" description="CCHC-type" evidence="16">
    <location>
        <begin position="332"/>
        <end position="347"/>
    </location>
</feature>
<feature type="region of interest" description="Disordered" evidence="15">
    <location>
        <begin position="372"/>
        <end position="619"/>
    </location>
</feature>
<dbReference type="InterPro" id="IPR001878">
    <property type="entry name" value="Znf_CCHC"/>
</dbReference>
<dbReference type="GO" id="GO:0000243">
    <property type="term" value="C:commitment complex"/>
    <property type="evidence" value="ECO:0007669"/>
    <property type="project" value="UniProtKB-ARBA"/>
</dbReference>
<dbReference type="FunFam" id="3.30.1370.10:FF:000024">
    <property type="entry name" value="Branchpoint-bridging protein-like protein"/>
    <property type="match status" value="1"/>
</dbReference>
<protein>
    <recommendedName>
        <fullName evidence="3 14">Branchpoint-bridging protein</fullName>
    </recommendedName>
</protein>
<evidence type="ECO:0000256" key="4">
    <source>
        <dbReference type="ARBA" id="ARBA00022664"/>
    </source>
</evidence>
<evidence type="ECO:0000256" key="14">
    <source>
        <dbReference type="RuleBase" id="RU367126"/>
    </source>
</evidence>
<keyword evidence="18" id="KW-1185">Reference proteome</keyword>
<keyword evidence="7 14" id="KW-0862">Zinc</keyword>
<comment type="similarity">
    <text evidence="2 14">Belongs to the BBP/SF1 family.</text>
</comment>
<evidence type="ECO:0000256" key="6">
    <source>
        <dbReference type="ARBA" id="ARBA00022771"/>
    </source>
</evidence>
<feature type="region of interest" description="Disordered" evidence="15">
    <location>
        <begin position="1"/>
        <end position="51"/>
    </location>
</feature>
<dbReference type="AlphaFoldDB" id="A0A316UYA9"/>
<dbReference type="PANTHER" id="PTHR11208">
    <property type="entry name" value="RNA-BINDING PROTEIN RELATED"/>
    <property type="match status" value="1"/>
</dbReference>
<dbReference type="InterPro" id="IPR036612">
    <property type="entry name" value="KH_dom_type_1_sf"/>
</dbReference>
<keyword evidence="4 14" id="KW-0507">mRNA processing</keyword>
<dbReference type="RefSeq" id="XP_025364908.1">
    <property type="nucleotide sequence ID" value="XM_025507949.1"/>
</dbReference>
<dbReference type="InterPro" id="IPR004087">
    <property type="entry name" value="KH_dom"/>
</dbReference>
<dbReference type="InterPro" id="IPR045071">
    <property type="entry name" value="BBP-like"/>
</dbReference>
<name>A0A316UYA9_9BASI</name>
<evidence type="ECO:0000256" key="3">
    <source>
        <dbReference type="ARBA" id="ARBA00017984"/>
    </source>
</evidence>
<feature type="compositionally biased region" description="Gly residues" evidence="15">
    <location>
        <begin position="378"/>
        <end position="408"/>
    </location>
</feature>
<evidence type="ECO:0000256" key="8">
    <source>
        <dbReference type="ARBA" id="ARBA00022884"/>
    </source>
</evidence>
<dbReference type="GeneID" id="37029772"/>
<comment type="function">
    <text evidence="11 14">Necessary for the splicing of pre-mRNA. Has a role in the recognition of the branch site (5'-UACUAAC-3'), the pyrimidine tract and the 3'-splice site at the 3'-end of introns.</text>
</comment>
<evidence type="ECO:0000256" key="11">
    <source>
        <dbReference type="ARBA" id="ARBA00053279"/>
    </source>
</evidence>
<dbReference type="Gene3D" id="3.30.1370.10">
    <property type="entry name" value="K Homology domain, type 1"/>
    <property type="match status" value="1"/>
</dbReference>
<dbReference type="GO" id="GO:0003729">
    <property type="term" value="F:mRNA binding"/>
    <property type="evidence" value="ECO:0007669"/>
    <property type="project" value="TreeGrafter"/>
</dbReference>
<dbReference type="Pfam" id="PF16275">
    <property type="entry name" value="SF1-HH"/>
    <property type="match status" value="1"/>
</dbReference>
<dbReference type="GO" id="GO:0000398">
    <property type="term" value="P:mRNA splicing, via spliceosome"/>
    <property type="evidence" value="ECO:0007669"/>
    <property type="project" value="UniProtKB-UniRule"/>
</dbReference>
<dbReference type="GO" id="GO:0045131">
    <property type="term" value="F:pre-mRNA branch point binding"/>
    <property type="evidence" value="ECO:0007669"/>
    <property type="project" value="UniProtKB-UniRule"/>
</dbReference>